<comment type="caution">
    <text evidence="1">The sequence shown here is derived from an EMBL/GenBank/DDBJ whole genome shotgun (WGS) entry which is preliminary data.</text>
</comment>
<dbReference type="AlphaFoldDB" id="A0A1V8Y524"/>
<evidence type="ECO:0000313" key="1">
    <source>
        <dbReference type="EMBL" id="OQO67714.1"/>
    </source>
</evidence>
<reference evidence="1 2" key="1">
    <citation type="journal article" date="2017" name="BMC Microbiol.">
        <title>Comparative genomics of Enterococcus spp. isolated from bovine feces.</title>
        <authorList>
            <person name="Beukers A.G."/>
            <person name="Zaheer R."/>
            <person name="Goji N."/>
            <person name="Amoako K.K."/>
            <person name="Chaves A.V."/>
            <person name="Ward M.P."/>
            <person name="McAllister T.A."/>
        </authorList>
    </citation>
    <scope>NUCLEOTIDE SEQUENCE [LARGE SCALE GENOMIC DNA]</scope>
    <source>
        <strain evidence="1 2">F1129D 143</strain>
    </source>
</reference>
<sequence length="184" mass="22037">MNKQELIDKYTAEIAKLRPYCPNRNLISEQLKYDLYKEILDDLEQLDEPQKPVVPKFVAEWFEDNKDDLDNAIFGYLVFWEERDTDSVLYQWFAKSENNPIETFIRMKDGYEVEKEPLYYVYFPEIIASPEIFFPDIEGAYLMKSDDGIELADNNDFEDMKFTEREIKAIDERYWAFAVPVEEE</sequence>
<dbReference type="RefSeq" id="WP_081185186.1">
    <property type="nucleotide sequence ID" value="NZ_MJEA01000028.1"/>
</dbReference>
<evidence type="ECO:0008006" key="3">
    <source>
        <dbReference type="Google" id="ProtNLM"/>
    </source>
</evidence>
<dbReference type="InterPro" id="IPR012865">
    <property type="entry name" value="DUF1642"/>
</dbReference>
<evidence type="ECO:0000313" key="2">
    <source>
        <dbReference type="Proteomes" id="UP000192477"/>
    </source>
</evidence>
<dbReference type="STRING" id="112904.BH747_13760"/>
<organism evidence="1 2">
    <name type="scientific">Enterococcus villorum</name>
    <dbReference type="NCBI Taxonomy" id="112904"/>
    <lineage>
        <taxon>Bacteria</taxon>
        <taxon>Bacillati</taxon>
        <taxon>Bacillota</taxon>
        <taxon>Bacilli</taxon>
        <taxon>Lactobacillales</taxon>
        <taxon>Enterococcaceae</taxon>
        <taxon>Enterococcus</taxon>
    </lineage>
</organism>
<dbReference type="OrthoDB" id="2366280at2"/>
<dbReference type="Proteomes" id="UP000192477">
    <property type="component" value="Unassembled WGS sequence"/>
</dbReference>
<dbReference type="EMBL" id="MJEA01000028">
    <property type="protein sequence ID" value="OQO67714.1"/>
    <property type="molecule type" value="Genomic_DNA"/>
</dbReference>
<dbReference type="Pfam" id="PF07852">
    <property type="entry name" value="DUF1642"/>
    <property type="match status" value="1"/>
</dbReference>
<proteinExistence type="predicted"/>
<name>A0A1V8Y524_9ENTE</name>
<gene>
    <name evidence="1" type="ORF">BH747_13760</name>
</gene>
<protein>
    <recommendedName>
        <fullName evidence="3">DUF1642 domain-containing protein</fullName>
    </recommendedName>
</protein>
<accession>A0A1V8Y524</accession>